<comment type="caution">
    <text evidence="2">The sequence shown here is derived from an EMBL/GenBank/DDBJ whole genome shotgun (WGS) entry which is preliminary data.</text>
</comment>
<evidence type="ECO:0000313" key="2">
    <source>
        <dbReference type="EMBL" id="RON26874.1"/>
    </source>
</evidence>
<dbReference type="Proteomes" id="UP000284168">
    <property type="component" value="Unassembled WGS sequence"/>
</dbReference>
<proteinExistence type="predicted"/>
<feature type="transmembrane region" description="Helical" evidence="1">
    <location>
        <begin position="43"/>
        <end position="60"/>
    </location>
</feature>
<keyword evidence="1" id="KW-0812">Transmembrane</keyword>
<reference evidence="2 3" key="1">
    <citation type="submission" date="2016-10" db="EMBL/GenBank/DDBJ databases">
        <title>Comparative genome analysis of multiple Pseudomonas spp. focuses on biocontrol and plant growth promoting traits.</title>
        <authorList>
            <person name="Tao X.-Y."/>
            <person name="Taylor C.G."/>
        </authorList>
    </citation>
    <scope>NUCLEOTIDE SEQUENCE [LARGE SCALE GENOMIC DNA]</scope>
    <source>
        <strain evidence="2 3">48C10</strain>
    </source>
</reference>
<gene>
    <name evidence="2" type="ORF">BK663_16105</name>
</gene>
<keyword evidence="1" id="KW-1133">Transmembrane helix</keyword>
<evidence type="ECO:0000256" key="1">
    <source>
        <dbReference type="SAM" id="Phobius"/>
    </source>
</evidence>
<evidence type="ECO:0000313" key="3">
    <source>
        <dbReference type="Proteomes" id="UP000284168"/>
    </source>
</evidence>
<organism evidence="2 3">
    <name type="scientific">Pseudomonas lini</name>
    <dbReference type="NCBI Taxonomy" id="163011"/>
    <lineage>
        <taxon>Bacteria</taxon>
        <taxon>Pseudomonadati</taxon>
        <taxon>Pseudomonadota</taxon>
        <taxon>Gammaproteobacteria</taxon>
        <taxon>Pseudomonadales</taxon>
        <taxon>Pseudomonadaceae</taxon>
        <taxon>Pseudomonas</taxon>
    </lineage>
</organism>
<sequence length="62" mass="7184">MLNSMAGLQDERVQSGHLLREAPNYDRHHVEINYAMESSMLEVGLYCVVVLVLMLFRQFTLD</sequence>
<accession>A0A423IN52</accession>
<dbReference type="AlphaFoldDB" id="A0A423IN52"/>
<name>A0A423IN52_9PSED</name>
<dbReference type="EMBL" id="MOBN01000025">
    <property type="protein sequence ID" value="RON26874.1"/>
    <property type="molecule type" value="Genomic_DNA"/>
</dbReference>
<protein>
    <submittedName>
        <fullName evidence="2">Uncharacterized protein</fullName>
    </submittedName>
</protein>
<keyword evidence="1" id="KW-0472">Membrane</keyword>